<evidence type="ECO:0000313" key="2">
    <source>
        <dbReference type="Proteomes" id="UP000799429"/>
    </source>
</evidence>
<dbReference type="EMBL" id="MU006104">
    <property type="protein sequence ID" value="KAF2836175.1"/>
    <property type="molecule type" value="Genomic_DNA"/>
</dbReference>
<dbReference type="AlphaFoldDB" id="A0A9P4VNE0"/>
<accession>A0A9P4VNE0</accession>
<reference evidence="1" key="1">
    <citation type="journal article" date="2020" name="Stud. Mycol.">
        <title>101 Dothideomycetes genomes: a test case for predicting lifestyles and emergence of pathogens.</title>
        <authorList>
            <person name="Haridas S."/>
            <person name="Albert R."/>
            <person name="Binder M."/>
            <person name="Bloem J."/>
            <person name="Labutti K."/>
            <person name="Salamov A."/>
            <person name="Andreopoulos B."/>
            <person name="Baker S."/>
            <person name="Barry K."/>
            <person name="Bills G."/>
            <person name="Bluhm B."/>
            <person name="Cannon C."/>
            <person name="Castanera R."/>
            <person name="Culley D."/>
            <person name="Daum C."/>
            <person name="Ezra D."/>
            <person name="Gonzalez J."/>
            <person name="Henrissat B."/>
            <person name="Kuo A."/>
            <person name="Liang C."/>
            <person name="Lipzen A."/>
            <person name="Lutzoni F."/>
            <person name="Magnuson J."/>
            <person name="Mondo S."/>
            <person name="Nolan M."/>
            <person name="Ohm R."/>
            <person name="Pangilinan J."/>
            <person name="Park H.-J."/>
            <person name="Ramirez L."/>
            <person name="Alfaro M."/>
            <person name="Sun H."/>
            <person name="Tritt A."/>
            <person name="Yoshinaga Y."/>
            <person name="Zwiers L.-H."/>
            <person name="Turgeon B."/>
            <person name="Goodwin S."/>
            <person name="Spatafora J."/>
            <person name="Crous P."/>
            <person name="Grigoriev I."/>
        </authorList>
    </citation>
    <scope>NUCLEOTIDE SEQUENCE</scope>
    <source>
        <strain evidence="1">CBS 101060</strain>
    </source>
</reference>
<name>A0A9P4VNE0_9PEZI</name>
<evidence type="ECO:0008006" key="3">
    <source>
        <dbReference type="Google" id="ProtNLM"/>
    </source>
</evidence>
<proteinExistence type="predicted"/>
<evidence type="ECO:0000313" key="1">
    <source>
        <dbReference type="EMBL" id="KAF2836175.1"/>
    </source>
</evidence>
<comment type="caution">
    <text evidence="1">The sequence shown here is derived from an EMBL/GenBank/DDBJ whole genome shotgun (WGS) entry which is preliminary data.</text>
</comment>
<dbReference type="OrthoDB" id="3762113at2759"/>
<sequence>MGKIMTQLVMTGSERRGRPKAIQPGNREWVTVIQGINAAGWGIPPFIIFAGQHHLSAWYEEEDIPQDWAIAVSDNG</sequence>
<protein>
    <recommendedName>
        <fullName evidence="3">DDE-1 domain-containing protein</fullName>
    </recommendedName>
</protein>
<keyword evidence="2" id="KW-1185">Reference proteome</keyword>
<dbReference type="Proteomes" id="UP000799429">
    <property type="component" value="Unassembled WGS sequence"/>
</dbReference>
<organism evidence="1 2">
    <name type="scientific">Patellaria atrata CBS 101060</name>
    <dbReference type="NCBI Taxonomy" id="1346257"/>
    <lineage>
        <taxon>Eukaryota</taxon>
        <taxon>Fungi</taxon>
        <taxon>Dikarya</taxon>
        <taxon>Ascomycota</taxon>
        <taxon>Pezizomycotina</taxon>
        <taxon>Dothideomycetes</taxon>
        <taxon>Dothideomycetes incertae sedis</taxon>
        <taxon>Patellariales</taxon>
        <taxon>Patellariaceae</taxon>
        <taxon>Patellaria</taxon>
    </lineage>
</organism>
<gene>
    <name evidence="1" type="ORF">M501DRAFT_1040899</name>
</gene>